<keyword evidence="3 6" id="KW-0658">Purine biosynthesis</keyword>
<evidence type="ECO:0000313" key="11">
    <source>
        <dbReference type="Proteomes" id="UP001326715"/>
    </source>
</evidence>
<dbReference type="GO" id="GO:0005829">
    <property type="term" value="C:cytosol"/>
    <property type="evidence" value="ECO:0007669"/>
    <property type="project" value="TreeGrafter"/>
</dbReference>
<comment type="catalytic activity">
    <reaction evidence="5 6">
        <text>N(1)-(5-phospho-beta-D-ribosyl)glycinamide + (6R)-10-formyltetrahydrofolate = N(2)-formyl-N(1)-(5-phospho-beta-D-ribosyl)glycinamide + (6S)-5,6,7,8-tetrahydrofolate + H(+)</text>
        <dbReference type="Rhea" id="RHEA:15053"/>
        <dbReference type="ChEBI" id="CHEBI:15378"/>
        <dbReference type="ChEBI" id="CHEBI:57453"/>
        <dbReference type="ChEBI" id="CHEBI:143788"/>
        <dbReference type="ChEBI" id="CHEBI:147286"/>
        <dbReference type="ChEBI" id="CHEBI:195366"/>
        <dbReference type="EC" id="2.1.2.2"/>
    </reaction>
</comment>
<dbReference type="AlphaFoldDB" id="A0A1K1NX95"/>
<keyword evidence="2 6" id="KW-0808">Transferase</keyword>
<dbReference type="InterPro" id="IPR036477">
    <property type="entry name" value="Formyl_transf_N_sf"/>
</dbReference>
<evidence type="ECO:0000256" key="4">
    <source>
        <dbReference type="ARBA" id="ARBA00038440"/>
    </source>
</evidence>
<protein>
    <recommendedName>
        <fullName evidence="6">Phosphoribosylglycinamide formyltransferase</fullName>
        <ecNumber evidence="6">2.1.2.2</ecNumber>
    </recommendedName>
    <alternativeName>
        <fullName evidence="6">5'-phosphoribosylglycinamide transformylase</fullName>
    </alternativeName>
    <alternativeName>
        <fullName evidence="6">GAR transformylase</fullName>
        <shortName evidence="6">GART</shortName>
    </alternativeName>
</protein>
<comment type="function">
    <text evidence="6">Catalyzes the transfer of a formyl group from 10-formyltetrahydrofolate to 5-phospho-ribosyl-glycinamide (GAR), producing 5-phospho-ribosyl-N-formylglycinamide (FGAR) and tetrahydrofolate.</text>
</comment>
<dbReference type="OrthoDB" id="9806170at2"/>
<dbReference type="EC" id="2.1.2.2" evidence="6"/>
<dbReference type="SUPFAM" id="SSF53328">
    <property type="entry name" value="Formyltransferase"/>
    <property type="match status" value="1"/>
</dbReference>
<evidence type="ECO:0000256" key="3">
    <source>
        <dbReference type="ARBA" id="ARBA00022755"/>
    </source>
</evidence>
<proteinExistence type="inferred from homology"/>
<evidence type="ECO:0000256" key="2">
    <source>
        <dbReference type="ARBA" id="ARBA00022679"/>
    </source>
</evidence>
<keyword evidence="11" id="KW-1185">Reference proteome</keyword>
<evidence type="ECO:0000256" key="5">
    <source>
        <dbReference type="ARBA" id="ARBA00047664"/>
    </source>
</evidence>
<feature type="binding site" evidence="6">
    <location>
        <begin position="12"/>
        <end position="14"/>
    </location>
    <ligand>
        <name>N(1)-(5-phospho-beta-D-ribosyl)glycinamide</name>
        <dbReference type="ChEBI" id="CHEBI:143788"/>
    </ligand>
</feature>
<comment type="pathway">
    <text evidence="1 6">Purine metabolism; IMP biosynthesis via de novo pathway; N(2)-formyl-N(1)-(5-phospho-D-ribosyl)glycinamide from N(1)-(5-phospho-D-ribosyl)glycinamide (10-formyl THF route): step 1/1.</text>
</comment>
<dbReference type="NCBIfam" id="TIGR00639">
    <property type="entry name" value="PurN"/>
    <property type="match status" value="1"/>
</dbReference>
<comment type="similarity">
    <text evidence="4 6">Belongs to the GART family.</text>
</comment>
<evidence type="ECO:0000259" key="7">
    <source>
        <dbReference type="Pfam" id="PF00551"/>
    </source>
</evidence>
<dbReference type="RefSeq" id="WP_072358614.1">
    <property type="nucleotide sequence ID" value="NZ_CP139972.1"/>
</dbReference>
<accession>A0A1K1NX95</accession>
<dbReference type="UniPathway" id="UPA00074">
    <property type="reaction ID" value="UER00126"/>
</dbReference>
<dbReference type="PANTHER" id="PTHR43369">
    <property type="entry name" value="PHOSPHORIBOSYLGLYCINAMIDE FORMYLTRANSFERASE"/>
    <property type="match status" value="1"/>
</dbReference>
<dbReference type="Proteomes" id="UP000183788">
    <property type="component" value="Unassembled WGS sequence"/>
</dbReference>
<feature type="site" description="Raises pKa of active site His" evidence="6">
    <location>
        <position position="145"/>
    </location>
</feature>
<feature type="binding site" evidence="6">
    <location>
        <position position="102"/>
    </location>
    <ligand>
        <name>(6R)-10-formyltetrahydrofolate</name>
        <dbReference type="ChEBI" id="CHEBI:195366"/>
    </ligand>
</feature>
<evidence type="ECO:0000256" key="6">
    <source>
        <dbReference type="HAMAP-Rule" id="MF_01930"/>
    </source>
</evidence>
<dbReference type="HAMAP" id="MF_01930">
    <property type="entry name" value="PurN"/>
    <property type="match status" value="1"/>
</dbReference>
<dbReference type="InterPro" id="IPR001555">
    <property type="entry name" value="GART_AS"/>
</dbReference>
<dbReference type="Pfam" id="PF00551">
    <property type="entry name" value="Formyl_trans_N"/>
    <property type="match status" value="1"/>
</dbReference>
<comment type="caution">
    <text evidence="6">Lacks conserved residue(s) required for the propagation of feature annotation.</text>
</comment>
<dbReference type="EMBL" id="FPIZ01000004">
    <property type="protein sequence ID" value="SFW39889.1"/>
    <property type="molecule type" value="Genomic_DNA"/>
</dbReference>
<dbReference type="PROSITE" id="PS00373">
    <property type="entry name" value="GART"/>
    <property type="match status" value="1"/>
</dbReference>
<evidence type="ECO:0000256" key="1">
    <source>
        <dbReference type="ARBA" id="ARBA00005054"/>
    </source>
</evidence>
<evidence type="ECO:0000313" key="10">
    <source>
        <dbReference type="Proteomes" id="UP000183788"/>
    </source>
</evidence>
<dbReference type="STRING" id="1004.SAMN05661012_01562"/>
<dbReference type="CDD" id="cd08645">
    <property type="entry name" value="FMT_core_GART"/>
    <property type="match status" value="1"/>
</dbReference>
<reference evidence="8 10" key="1">
    <citation type="submission" date="2016-11" db="EMBL/GenBank/DDBJ databases">
        <authorList>
            <person name="Jaros S."/>
            <person name="Januszkiewicz K."/>
            <person name="Wedrychowicz H."/>
        </authorList>
    </citation>
    <scope>NUCLEOTIDE SEQUENCE [LARGE SCALE GENOMIC DNA]</scope>
    <source>
        <strain evidence="8 10">DSM 784</strain>
    </source>
</reference>
<dbReference type="InterPro" id="IPR002376">
    <property type="entry name" value="Formyl_transf_N"/>
</dbReference>
<dbReference type="InterPro" id="IPR004607">
    <property type="entry name" value="GART"/>
</dbReference>
<sequence length="188" mass="20849">MKNIAIFASGAGSNAQKIIDHFKGSDKAAVTLILCNKPGAGILTIAENEHIPSILIEKERFFKSDDYIQLLKKANIELVVLAGFLWKVPANLVKAFPDRIINIHPALLPKYGGKGMYGHFVHDAVISARETESGITIHFVNEKYDDGATILQERCTITPDDTPDTLAKKVQVLEHKFYPLIVERLLTL</sequence>
<reference evidence="9 11" key="2">
    <citation type="submission" date="2023-11" db="EMBL/GenBank/DDBJ databases">
        <title>MicrobeMod: A computational toolkit for identifying prokaryotic methylation and restriction-modification with nanopore sequencing.</title>
        <authorList>
            <person name="Crits-Christoph A."/>
            <person name="Kang S.C."/>
            <person name="Lee H."/>
            <person name="Ostrov N."/>
        </authorList>
    </citation>
    <scope>NUCLEOTIDE SEQUENCE [LARGE SCALE GENOMIC DNA]</scope>
    <source>
        <strain evidence="9 11">ATCC 23090</strain>
    </source>
</reference>
<organism evidence="8 10">
    <name type="scientific">Chitinophaga sancti</name>
    <dbReference type="NCBI Taxonomy" id="1004"/>
    <lineage>
        <taxon>Bacteria</taxon>
        <taxon>Pseudomonadati</taxon>
        <taxon>Bacteroidota</taxon>
        <taxon>Chitinophagia</taxon>
        <taxon>Chitinophagales</taxon>
        <taxon>Chitinophagaceae</taxon>
        <taxon>Chitinophaga</taxon>
    </lineage>
</organism>
<dbReference type="Gene3D" id="3.40.50.170">
    <property type="entry name" value="Formyl transferase, N-terminal domain"/>
    <property type="match status" value="1"/>
</dbReference>
<evidence type="ECO:0000313" key="9">
    <source>
        <dbReference type="EMBL" id="WQG87606.1"/>
    </source>
</evidence>
<feature type="active site" description="Proton donor" evidence="6">
    <location>
        <position position="104"/>
    </location>
</feature>
<gene>
    <name evidence="6 9" type="primary">purN</name>
    <name evidence="8" type="ORF">SAMN05661012_01562</name>
    <name evidence="9" type="ORF">SR876_22020</name>
</gene>
<evidence type="ECO:0000313" key="8">
    <source>
        <dbReference type="EMBL" id="SFW39889.1"/>
    </source>
</evidence>
<feature type="binding site" evidence="6">
    <location>
        <position position="60"/>
    </location>
    <ligand>
        <name>(6R)-10-formyltetrahydrofolate</name>
        <dbReference type="ChEBI" id="CHEBI:195366"/>
    </ligand>
</feature>
<dbReference type="GO" id="GO:0004644">
    <property type="term" value="F:phosphoribosylglycinamide formyltransferase activity"/>
    <property type="evidence" value="ECO:0007669"/>
    <property type="project" value="UniProtKB-UniRule"/>
</dbReference>
<name>A0A1K1NX95_9BACT</name>
<dbReference type="PANTHER" id="PTHR43369:SF2">
    <property type="entry name" value="PHOSPHORIBOSYLGLYCINAMIDE FORMYLTRANSFERASE"/>
    <property type="match status" value="1"/>
</dbReference>
<dbReference type="Proteomes" id="UP001326715">
    <property type="component" value="Chromosome"/>
</dbReference>
<dbReference type="GO" id="GO:0006189">
    <property type="term" value="P:'de novo' IMP biosynthetic process"/>
    <property type="evidence" value="ECO:0007669"/>
    <property type="project" value="UniProtKB-UniRule"/>
</dbReference>
<dbReference type="EMBL" id="CP140154">
    <property type="protein sequence ID" value="WQG87606.1"/>
    <property type="molecule type" value="Genomic_DNA"/>
</dbReference>
<feature type="domain" description="Formyl transferase N-terminal" evidence="7">
    <location>
        <begin position="2"/>
        <end position="180"/>
    </location>
</feature>